<keyword evidence="6" id="KW-0472">Membrane</keyword>
<dbReference type="Pfam" id="PF00743">
    <property type="entry name" value="FMO-like"/>
    <property type="match status" value="2"/>
</dbReference>
<dbReference type="GO" id="GO:0050660">
    <property type="term" value="F:flavin adenine dinucleotide binding"/>
    <property type="evidence" value="ECO:0007669"/>
    <property type="project" value="InterPro"/>
</dbReference>
<comment type="similarity">
    <text evidence="1">Belongs to the FMO family.</text>
</comment>
<evidence type="ECO:0000256" key="4">
    <source>
        <dbReference type="ARBA" id="ARBA00022857"/>
    </source>
</evidence>
<name>A0A395S985_9HYPO</name>
<organism evidence="7 8">
    <name type="scientific">Fusarium longipes</name>
    <dbReference type="NCBI Taxonomy" id="694270"/>
    <lineage>
        <taxon>Eukaryota</taxon>
        <taxon>Fungi</taxon>
        <taxon>Dikarya</taxon>
        <taxon>Ascomycota</taxon>
        <taxon>Pezizomycotina</taxon>
        <taxon>Sordariomycetes</taxon>
        <taxon>Hypocreomycetidae</taxon>
        <taxon>Hypocreales</taxon>
        <taxon>Nectriaceae</taxon>
        <taxon>Fusarium</taxon>
    </lineage>
</organism>
<evidence type="ECO:0000256" key="5">
    <source>
        <dbReference type="ARBA" id="ARBA00023002"/>
    </source>
</evidence>
<dbReference type="AlphaFoldDB" id="A0A395S985"/>
<dbReference type="GO" id="GO:0050661">
    <property type="term" value="F:NADP binding"/>
    <property type="evidence" value="ECO:0007669"/>
    <property type="project" value="InterPro"/>
</dbReference>
<dbReference type="PIRSF" id="PIRSF000332">
    <property type="entry name" value="FMO"/>
    <property type="match status" value="1"/>
</dbReference>
<dbReference type="SUPFAM" id="SSF51905">
    <property type="entry name" value="FAD/NAD(P)-binding domain"/>
    <property type="match status" value="2"/>
</dbReference>
<feature type="transmembrane region" description="Helical" evidence="6">
    <location>
        <begin position="556"/>
        <end position="584"/>
    </location>
</feature>
<keyword evidence="8" id="KW-1185">Reference proteome</keyword>
<dbReference type="Proteomes" id="UP000266234">
    <property type="component" value="Unassembled WGS sequence"/>
</dbReference>
<evidence type="ECO:0000256" key="2">
    <source>
        <dbReference type="ARBA" id="ARBA00022630"/>
    </source>
</evidence>
<reference evidence="7 8" key="1">
    <citation type="journal article" date="2018" name="PLoS Pathog.">
        <title>Evolution of structural diversity of trichothecenes, a family of toxins produced by plant pathogenic and entomopathogenic fungi.</title>
        <authorList>
            <person name="Proctor R.H."/>
            <person name="McCormick S.P."/>
            <person name="Kim H.S."/>
            <person name="Cardoza R.E."/>
            <person name="Stanley A.M."/>
            <person name="Lindo L."/>
            <person name="Kelly A."/>
            <person name="Brown D.W."/>
            <person name="Lee T."/>
            <person name="Vaughan M.M."/>
            <person name="Alexander N.J."/>
            <person name="Busman M."/>
            <person name="Gutierrez S."/>
        </authorList>
    </citation>
    <scope>NUCLEOTIDE SEQUENCE [LARGE SCALE GENOMIC DNA]</scope>
    <source>
        <strain evidence="7 8">NRRL 20695</strain>
    </source>
</reference>
<sequence>MKVAIIGGGPAGLATLRFLAHAHEYFPIPPIDVRLFEAEAQIGGTFAYRVYEDAELVSSKYLTAFSDFRLPDDAPDFVTPEVYVKYLKSYATHFNLWPMIECNVKVDKVRRGNGNIGHVLDLVQKSGPFQWECDAVAVCSGINVNPFMPYIEGIERVETVLHSSRLKTRAQFGQGTNVYIMGAGETGMDLAYLAVTSAAKTVTLCHRDGFFCAPKIIPIPQVMGRSAPSNIPSKPVDTSVASLFDTAYVHPKLQSSQLLWTYYDIWIKKMHTLISGTEEGPDQWVGQMSASRKYADSILLCKSDKALPYMNVGKRSEFWINRTRSHFMNVKIQDTKGKKIDVVSWPERIDCHGSIHFSETTPNDSTPPKEQLKPDVMVFATGYTRDFSFLDNEYPSVAQTNVRGIYKEGDVTIGYIGFIRPSIGAIPPLAELQAQLWCFRLLQHHYPKEVPSTRDPDALEPYELDYQLHARDRYNFWEMKRAVDHESYAYQLALDMGSAPRAWVVMKKGFKVFYTWAMGSNFNTKFRLIGPWKWNEGAESIMRNELFNVVRRSGGFVYLATYTLVPFFVFGTMSMTLYAWYAICDLFVSCFGRRSEAGTSKASK</sequence>
<dbReference type="InterPro" id="IPR000960">
    <property type="entry name" value="Flavin_mOase"/>
</dbReference>
<dbReference type="EMBL" id="PXOG01000189">
    <property type="protein sequence ID" value="RGP68775.1"/>
    <property type="molecule type" value="Genomic_DNA"/>
</dbReference>
<dbReference type="GO" id="GO:0004499">
    <property type="term" value="F:N,N-dimethylaniline monooxygenase activity"/>
    <property type="evidence" value="ECO:0007669"/>
    <property type="project" value="InterPro"/>
</dbReference>
<keyword evidence="3" id="KW-0274">FAD</keyword>
<dbReference type="InterPro" id="IPR020946">
    <property type="entry name" value="Flavin_mOase-like"/>
</dbReference>
<accession>A0A395S985</accession>
<keyword evidence="6" id="KW-0812">Transmembrane</keyword>
<dbReference type="InterPro" id="IPR050346">
    <property type="entry name" value="FMO-like"/>
</dbReference>
<keyword evidence="5" id="KW-0560">Oxidoreductase</keyword>
<dbReference type="PANTHER" id="PTHR23023">
    <property type="entry name" value="DIMETHYLANILINE MONOOXYGENASE"/>
    <property type="match status" value="1"/>
</dbReference>
<evidence type="ECO:0000313" key="7">
    <source>
        <dbReference type="EMBL" id="RGP68775.1"/>
    </source>
</evidence>
<keyword evidence="4" id="KW-0521">NADP</keyword>
<keyword evidence="6" id="KW-1133">Transmembrane helix</keyword>
<comment type="caution">
    <text evidence="7">The sequence shown here is derived from an EMBL/GenBank/DDBJ whole genome shotgun (WGS) entry which is preliminary data.</text>
</comment>
<dbReference type="OrthoDB" id="10254665at2759"/>
<keyword evidence="2" id="KW-0285">Flavoprotein</keyword>
<evidence type="ECO:0000313" key="8">
    <source>
        <dbReference type="Proteomes" id="UP000266234"/>
    </source>
</evidence>
<protein>
    <submittedName>
        <fullName evidence="7">Putative flavin-containing monooxygenase</fullName>
    </submittedName>
</protein>
<keyword evidence="7" id="KW-0503">Monooxygenase</keyword>
<dbReference type="Gene3D" id="3.50.50.60">
    <property type="entry name" value="FAD/NAD(P)-binding domain"/>
    <property type="match status" value="1"/>
</dbReference>
<dbReference type="PRINTS" id="PR00370">
    <property type="entry name" value="FMOXYGENASE"/>
</dbReference>
<proteinExistence type="inferred from homology"/>
<dbReference type="InterPro" id="IPR036188">
    <property type="entry name" value="FAD/NAD-bd_sf"/>
</dbReference>
<evidence type="ECO:0000256" key="3">
    <source>
        <dbReference type="ARBA" id="ARBA00022827"/>
    </source>
</evidence>
<evidence type="ECO:0000256" key="6">
    <source>
        <dbReference type="SAM" id="Phobius"/>
    </source>
</evidence>
<gene>
    <name evidence="7" type="ORF">FLONG3_8038</name>
</gene>
<evidence type="ECO:0000256" key="1">
    <source>
        <dbReference type="ARBA" id="ARBA00009183"/>
    </source>
</evidence>